<feature type="active site" description="Proton acceptor" evidence="4">
    <location>
        <position position="226"/>
    </location>
</feature>
<dbReference type="InterPro" id="IPR010196">
    <property type="entry name" value="OSB_synthase_MenC1"/>
</dbReference>
<comment type="function">
    <text evidence="4">Converts 2-succinyl-6-hydroxy-2,4-cyclohexadiene-1-carboxylate (SHCHC) to 2-succinylbenzoate (OSB).</text>
</comment>
<dbReference type="SFLD" id="SFLDG00180">
    <property type="entry name" value="muconate_cycloisomerase"/>
    <property type="match status" value="1"/>
</dbReference>
<evidence type="ECO:0000256" key="1">
    <source>
        <dbReference type="ARBA" id="ARBA00022723"/>
    </source>
</evidence>
<evidence type="ECO:0000256" key="3">
    <source>
        <dbReference type="ARBA" id="ARBA00023239"/>
    </source>
</evidence>
<dbReference type="InterPro" id="IPR036849">
    <property type="entry name" value="Enolase-like_C_sf"/>
</dbReference>
<feature type="binding site" evidence="4">
    <location>
        <position position="205"/>
    </location>
    <ligand>
        <name>Mg(2+)</name>
        <dbReference type="ChEBI" id="CHEBI:18420"/>
    </ligand>
</feature>
<comment type="caution">
    <text evidence="7">The sequence shown here is derived from an EMBL/GenBank/DDBJ whole genome shotgun (WGS) entry which is preliminary data.</text>
</comment>
<dbReference type="PANTHER" id="PTHR48073">
    <property type="entry name" value="O-SUCCINYLBENZOATE SYNTHASE-RELATED"/>
    <property type="match status" value="1"/>
</dbReference>
<dbReference type="EMBL" id="BAABFC010000004">
    <property type="protein sequence ID" value="GAA4495196.1"/>
    <property type="molecule type" value="Genomic_DNA"/>
</dbReference>
<name>A0ABP8Q283_9GAMM</name>
<reference evidence="8" key="1">
    <citation type="journal article" date="2019" name="Int. J. Syst. Evol. Microbiol.">
        <title>The Global Catalogue of Microorganisms (GCM) 10K type strain sequencing project: providing services to taxonomists for standard genome sequencing and annotation.</title>
        <authorList>
            <consortium name="The Broad Institute Genomics Platform"/>
            <consortium name="The Broad Institute Genome Sequencing Center for Infectious Disease"/>
            <person name="Wu L."/>
            <person name="Ma J."/>
        </authorList>
    </citation>
    <scope>NUCLEOTIDE SEQUENCE [LARGE SCALE GENOMIC DNA]</scope>
    <source>
        <strain evidence="8">JCM 32226</strain>
    </source>
</reference>
<protein>
    <recommendedName>
        <fullName evidence="4 5">o-succinylbenzoate synthase</fullName>
        <shortName evidence="4">OSB synthase</shortName>
        <shortName evidence="4">OSBS</shortName>
        <ecNumber evidence="4 5">4.2.1.113</ecNumber>
    </recommendedName>
    <alternativeName>
        <fullName evidence="4">4-(2'-carboxyphenyl)-4-oxybutyric acid synthase</fullName>
    </alternativeName>
    <alternativeName>
        <fullName evidence="4">o-succinylbenzoic acid synthase</fullName>
    </alternativeName>
</protein>
<dbReference type="InterPro" id="IPR013342">
    <property type="entry name" value="Mandelate_racemase_C"/>
</dbReference>
<comment type="similarity">
    <text evidence="4">Belongs to the mandelate racemase/muconate lactonizing enzyme family. MenC type 1 subfamily.</text>
</comment>
<gene>
    <name evidence="4 7" type="primary">menC</name>
    <name evidence="7" type="ORF">GCM10023095_08090</name>
</gene>
<feature type="binding site" evidence="4">
    <location>
        <position position="182"/>
    </location>
    <ligand>
        <name>Mg(2+)</name>
        <dbReference type="ChEBI" id="CHEBI:18420"/>
    </ligand>
</feature>
<dbReference type="Proteomes" id="UP001501321">
    <property type="component" value="Unassembled WGS sequence"/>
</dbReference>
<dbReference type="SUPFAM" id="SSF51604">
    <property type="entry name" value="Enolase C-terminal domain-like"/>
    <property type="match status" value="1"/>
</dbReference>
<dbReference type="SFLD" id="SFLDF00009">
    <property type="entry name" value="o-succinylbenzoate_synthase"/>
    <property type="match status" value="1"/>
</dbReference>
<feature type="active site" description="Proton donor" evidence="4">
    <location>
        <position position="128"/>
    </location>
</feature>
<keyword evidence="2 4" id="KW-0460">Magnesium</keyword>
<dbReference type="Pfam" id="PF21508">
    <property type="entry name" value="MenC_N"/>
    <property type="match status" value="1"/>
</dbReference>
<evidence type="ECO:0000259" key="6">
    <source>
        <dbReference type="SMART" id="SM00922"/>
    </source>
</evidence>
<dbReference type="PROSITE" id="PS00909">
    <property type="entry name" value="MR_MLE_2"/>
    <property type="match status" value="1"/>
</dbReference>
<keyword evidence="3 4" id="KW-0456">Lyase</keyword>
<dbReference type="Pfam" id="PF13378">
    <property type="entry name" value="MR_MLE_C"/>
    <property type="match status" value="1"/>
</dbReference>
<accession>A0ABP8Q283</accession>
<dbReference type="HAMAP" id="MF_00470">
    <property type="entry name" value="MenC_1"/>
    <property type="match status" value="1"/>
</dbReference>
<dbReference type="InterPro" id="IPR029065">
    <property type="entry name" value="Enolase_C-like"/>
</dbReference>
<evidence type="ECO:0000313" key="7">
    <source>
        <dbReference type="EMBL" id="GAA4495196.1"/>
    </source>
</evidence>
<keyword evidence="1 4" id="KW-0479">Metal-binding</keyword>
<keyword evidence="8" id="KW-1185">Reference proteome</keyword>
<proteinExistence type="inferred from homology"/>
<dbReference type="InterPro" id="IPR018110">
    <property type="entry name" value="Mandel_Rmase/mucon_lact_enz_CS"/>
</dbReference>
<dbReference type="EC" id="4.2.1.113" evidence="4 5"/>
<dbReference type="PANTHER" id="PTHR48073:SF2">
    <property type="entry name" value="O-SUCCINYLBENZOATE SYNTHASE"/>
    <property type="match status" value="1"/>
</dbReference>
<feature type="domain" description="Mandelate racemase/muconate lactonizing enzyme C-terminal" evidence="6">
    <location>
        <begin position="107"/>
        <end position="201"/>
    </location>
</feature>
<keyword evidence="4" id="KW-0474">Menaquinone biosynthesis</keyword>
<comment type="cofactor">
    <cofactor evidence="4">
        <name>a divalent metal cation</name>
        <dbReference type="ChEBI" id="CHEBI:60240"/>
    </cofactor>
</comment>
<evidence type="ECO:0000313" key="8">
    <source>
        <dbReference type="Proteomes" id="UP001501321"/>
    </source>
</evidence>
<dbReference type="CDD" id="cd03320">
    <property type="entry name" value="OSBS"/>
    <property type="match status" value="1"/>
</dbReference>
<dbReference type="Gene3D" id="3.30.390.10">
    <property type="entry name" value="Enolase-like, N-terminal domain"/>
    <property type="match status" value="1"/>
</dbReference>
<dbReference type="NCBIfam" id="NF003473">
    <property type="entry name" value="PRK05105.1"/>
    <property type="match status" value="1"/>
</dbReference>
<comment type="pathway">
    <text evidence="4">Quinol/quinone metabolism; 1,4-dihydroxy-2-naphthoate biosynthesis; 1,4-dihydroxy-2-naphthoate from chorismate: step 4/7.</text>
</comment>
<comment type="pathway">
    <text evidence="4">Quinol/quinone metabolism; menaquinone biosynthesis.</text>
</comment>
<dbReference type="SFLD" id="SFLDS00001">
    <property type="entry name" value="Enolase"/>
    <property type="match status" value="1"/>
</dbReference>
<sequence length="309" mass="35033">MDATLYRYRLPFGQPLVFRGRVMPEREGLLLRIGDSWGEIAPLPGLSRETLDEAQEEAILCLKSRKQGRNLAPQLPSVQFGFDCAQRNWPKQMHAPHSPYLLLLGSPDEIIWGWREWLYEYPSKAKLKVARYAMRDEIAMIRELCSLAPKLKLILDANQGWTREEAWTFMSHLNPANLEYVEDPCARFEDVKAVAGHTGIPVALDELLSTDANWENFPQLKALIIKPTLIGSLAKCQAMVEKARELGLKVILSSCYESQLGNRLLAQLSSEWAPEQAPGLDTLRYFAGSLLTPETQQVDMSQLERVWPA</sequence>
<feature type="binding site" evidence="4">
    <location>
        <position position="156"/>
    </location>
    <ligand>
        <name>Mg(2+)</name>
        <dbReference type="ChEBI" id="CHEBI:18420"/>
    </ligand>
</feature>
<organism evidence="7 8">
    <name type="scientific">Pseudaeromonas paramecii</name>
    <dbReference type="NCBI Taxonomy" id="2138166"/>
    <lineage>
        <taxon>Bacteria</taxon>
        <taxon>Pseudomonadati</taxon>
        <taxon>Pseudomonadota</taxon>
        <taxon>Gammaproteobacteria</taxon>
        <taxon>Aeromonadales</taxon>
        <taxon>Aeromonadaceae</taxon>
        <taxon>Pseudaeromonas</taxon>
    </lineage>
</organism>
<dbReference type="InterPro" id="IPR041338">
    <property type="entry name" value="OSBS_N"/>
</dbReference>
<dbReference type="NCBIfam" id="TIGR01927">
    <property type="entry name" value="menC_gam_Gplu"/>
    <property type="match status" value="1"/>
</dbReference>
<dbReference type="SMART" id="SM00922">
    <property type="entry name" value="MR_MLE"/>
    <property type="match status" value="1"/>
</dbReference>
<evidence type="ECO:0000256" key="5">
    <source>
        <dbReference type="NCBIfam" id="TIGR01927"/>
    </source>
</evidence>
<evidence type="ECO:0000256" key="4">
    <source>
        <dbReference type="HAMAP-Rule" id="MF_00470"/>
    </source>
</evidence>
<dbReference type="Gene3D" id="3.20.20.120">
    <property type="entry name" value="Enolase-like C-terminal domain"/>
    <property type="match status" value="1"/>
</dbReference>
<dbReference type="InterPro" id="IPR029017">
    <property type="entry name" value="Enolase-like_N"/>
</dbReference>
<comment type="catalytic activity">
    <reaction evidence="4">
        <text>(1R,6R)-6-hydroxy-2-succinyl-cyclohexa-2,4-diene-1-carboxylate = 2-succinylbenzoate + H2O</text>
        <dbReference type="Rhea" id="RHEA:10196"/>
        <dbReference type="ChEBI" id="CHEBI:15377"/>
        <dbReference type="ChEBI" id="CHEBI:18325"/>
        <dbReference type="ChEBI" id="CHEBI:58689"/>
        <dbReference type="EC" id="4.2.1.113"/>
    </reaction>
</comment>
<dbReference type="SUPFAM" id="SSF54826">
    <property type="entry name" value="Enolase N-terminal domain-like"/>
    <property type="match status" value="1"/>
</dbReference>
<evidence type="ECO:0000256" key="2">
    <source>
        <dbReference type="ARBA" id="ARBA00022842"/>
    </source>
</evidence>
<dbReference type="RefSeq" id="WP_345010307.1">
    <property type="nucleotide sequence ID" value="NZ_BAABFC010000004.1"/>
</dbReference>